<reference evidence="1" key="1">
    <citation type="submission" date="2020-05" db="EMBL/GenBank/DDBJ databases">
        <title>Large-scale comparative analyses of tick genomes elucidate their genetic diversity and vector capacities.</title>
        <authorList>
            <person name="Jia N."/>
            <person name="Wang J."/>
            <person name="Shi W."/>
            <person name="Du L."/>
            <person name="Sun Y."/>
            <person name="Zhan W."/>
            <person name="Jiang J."/>
            <person name="Wang Q."/>
            <person name="Zhang B."/>
            <person name="Ji P."/>
            <person name="Sakyi L.B."/>
            <person name="Cui X."/>
            <person name="Yuan T."/>
            <person name="Jiang B."/>
            <person name="Yang W."/>
            <person name="Lam T.T.-Y."/>
            <person name="Chang Q."/>
            <person name="Ding S."/>
            <person name="Wang X."/>
            <person name="Zhu J."/>
            <person name="Ruan X."/>
            <person name="Zhao L."/>
            <person name="Wei J."/>
            <person name="Que T."/>
            <person name="Du C."/>
            <person name="Cheng J."/>
            <person name="Dai P."/>
            <person name="Han X."/>
            <person name="Huang E."/>
            <person name="Gao Y."/>
            <person name="Liu J."/>
            <person name="Shao H."/>
            <person name="Ye R."/>
            <person name="Li L."/>
            <person name="Wei W."/>
            <person name="Wang X."/>
            <person name="Wang C."/>
            <person name="Yang T."/>
            <person name="Huo Q."/>
            <person name="Li W."/>
            <person name="Guo W."/>
            <person name="Chen H."/>
            <person name="Zhou L."/>
            <person name="Ni X."/>
            <person name="Tian J."/>
            <person name="Zhou Y."/>
            <person name="Sheng Y."/>
            <person name="Liu T."/>
            <person name="Pan Y."/>
            <person name="Xia L."/>
            <person name="Li J."/>
            <person name="Zhao F."/>
            <person name="Cao W."/>
        </authorList>
    </citation>
    <scope>NUCLEOTIDE SEQUENCE</scope>
    <source>
        <strain evidence="1">Hyas-2018</strain>
    </source>
</reference>
<protein>
    <submittedName>
        <fullName evidence="1">Uncharacterized protein</fullName>
    </submittedName>
</protein>
<dbReference type="EMBL" id="CM023489">
    <property type="protein sequence ID" value="KAH6922575.1"/>
    <property type="molecule type" value="Genomic_DNA"/>
</dbReference>
<comment type="caution">
    <text evidence="1">The sequence shown here is derived from an EMBL/GenBank/DDBJ whole genome shotgun (WGS) entry which is preliminary data.</text>
</comment>
<name>A0ACB7RJP6_HYAAI</name>
<evidence type="ECO:0000313" key="1">
    <source>
        <dbReference type="EMBL" id="KAH6922575.1"/>
    </source>
</evidence>
<sequence length="181" mass="20921">MNIALGKVSSARDSREMLDLLLAQFIEIDRVSLRRRKRNRLRTPATEPSVMFEPPFDPPLPPFRCVGVEIWLTQFDAALECNSIWIEELNFEVLKHILPPDLQCHQRFKWWSPSPYVDMRKAVLNYFGAPYFPRPPTPTHSTSGFQLFSTPTSCSRQSTSHDTDSPPETMSLTFHRVCKPE</sequence>
<evidence type="ECO:0000313" key="2">
    <source>
        <dbReference type="Proteomes" id="UP000821845"/>
    </source>
</evidence>
<gene>
    <name evidence="1" type="ORF">HPB50_016632</name>
</gene>
<organism evidence="1 2">
    <name type="scientific">Hyalomma asiaticum</name>
    <name type="common">Tick</name>
    <dbReference type="NCBI Taxonomy" id="266040"/>
    <lineage>
        <taxon>Eukaryota</taxon>
        <taxon>Metazoa</taxon>
        <taxon>Ecdysozoa</taxon>
        <taxon>Arthropoda</taxon>
        <taxon>Chelicerata</taxon>
        <taxon>Arachnida</taxon>
        <taxon>Acari</taxon>
        <taxon>Parasitiformes</taxon>
        <taxon>Ixodida</taxon>
        <taxon>Ixodoidea</taxon>
        <taxon>Ixodidae</taxon>
        <taxon>Hyalomminae</taxon>
        <taxon>Hyalomma</taxon>
    </lineage>
</organism>
<keyword evidence="2" id="KW-1185">Reference proteome</keyword>
<dbReference type="Proteomes" id="UP000821845">
    <property type="component" value="Chromosome 9"/>
</dbReference>
<accession>A0ACB7RJP6</accession>
<proteinExistence type="predicted"/>